<reference evidence="2" key="1">
    <citation type="journal article" date="2023" name="Front. Plant Sci.">
        <title>Chromosomal-level genome assembly of Melastoma candidum provides insights into trichome evolution.</title>
        <authorList>
            <person name="Zhong Y."/>
            <person name="Wu W."/>
            <person name="Sun C."/>
            <person name="Zou P."/>
            <person name="Liu Y."/>
            <person name="Dai S."/>
            <person name="Zhou R."/>
        </authorList>
    </citation>
    <scope>NUCLEOTIDE SEQUENCE [LARGE SCALE GENOMIC DNA]</scope>
</reference>
<name>A0ACB9R566_9MYRT</name>
<evidence type="ECO:0000313" key="1">
    <source>
        <dbReference type="EMBL" id="KAI4374034.1"/>
    </source>
</evidence>
<evidence type="ECO:0000313" key="2">
    <source>
        <dbReference type="Proteomes" id="UP001057402"/>
    </source>
</evidence>
<accession>A0ACB9R566</accession>
<proteinExistence type="predicted"/>
<keyword evidence="2" id="KW-1185">Reference proteome</keyword>
<protein>
    <submittedName>
        <fullName evidence="1">Uncharacterized protein</fullName>
    </submittedName>
</protein>
<dbReference type="Proteomes" id="UP001057402">
    <property type="component" value="Chromosome 4"/>
</dbReference>
<organism evidence="1 2">
    <name type="scientific">Melastoma candidum</name>
    <dbReference type="NCBI Taxonomy" id="119954"/>
    <lineage>
        <taxon>Eukaryota</taxon>
        <taxon>Viridiplantae</taxon>
        <taxon>Streptophyta</taxon>
        <taxon>Embryophyta</taxon>
        <taxon>Tracheophyta</taxon>
        <taxon>Spermatophyta</taxon>
        <taxon>Magnoliopsida</taxon>
        <taxon>eudicotyledons</taxon>
        <taxon>Gunneridae</taxon>
        <taxon>Pentapetalae</taxon>
        <taxon>rosids</taxon>
        <taxon>malvids</taxon>
        <taxon>Myrtales</taxon>
        <taxon>Melastomataceae</taxon>
        <taxon>Melastomatoideae</taxon>
        <taxon>Melastomateae</taxon>
        <taxon>Melastoma</taxon>
    </lineage>
</organism>
<sequence>MHAMRSAAVVGTSFSGLLSRMGVLNSTQEMDEFPREENKERGWMDWILRRALAMCKKMLVAGIVISSAPIVLPPLVVASALGFIVSLPYGMILASYTWSEKLLNKLLPGTSRDLLKEDGYELVYREAEEDYEFGGVLGMDEVQEMKSDETKEDIEARNIPSEEPRDEVIQGLILTVEANEGCLCDSGEVDASFKMTHVVNGEDLASTNDKMLDNGVSGEMFAETDMKSNGRKGKKKGRKKERASDKKLPKAGDDSKEIKSRHVKSAAAGADAKEDHPYYPKDEEKIKTSVSLPVHSLAGVKAPKVETNLDQKVILPSPDKDIYTEEGIWQKIDAMRRVVGYKAARQASCMEELRALYLFTGVEPPASFKDASDLKEVKEKLHFLLSVVGVE</sequence>
<dbReference type="EMBL" id="CM042883">
    <property type="protein sequence ID" value="KAI4374034.1"/>
    <property type="molecule type" value="Genomic_DNA"/>
</dbReference>
<comment type="caution">
    <text evidence="1">The sequence shown here is derived from an EMBL/GenBank/DDBJ whole genome shotgun (WGS) entry which is preliminary data.</text>
</comment>
<gene>
    <name evidence="1" type="ORF">MLD38_012080</name>
</gene>